<dbReference type="NCBIfam" id="NF040999">
    <property type="entry name" value="pilin_ComGC"/>
    <property type="match status" value="1"/>
</dbReference>
<dbReference type="OrthoDB" id="1798043at2"/>
<dbReference type="SUPFAM" id="SSF54523">
    <property type="entry name" value="Pili subunits"/>
    <property type="match status" value="1"/>
</dbReference>
<keyword evidence="13" id="KW-1185">Reference proteome</keyword>
<dbReference type="PRINTS" id="PR00813">
    <property type="entry name" value="BCTERIALGSPG"/>
</dbReference>
<dbReference type="EMBL" id="SWLG01000011">
    <property type="protein sequence ID" value="TLS36342.1"/>
    <property type="molecule type" value="Genomic_DNA"/>
</dbReference>
<evidence type="ECO:0000256" key="4">
    <source>
        <dbReference type="ARBA" id="ARBA00022481"/>
    </source>
</evidence>
<dbReference type="GO" id="GO:0005886">
    <property type="term" value="C:plasma membrane"/>
    <property type="evidence" value="ECO:0007669"/>
    <property type="project" value="UniProtKB-SubCell"/>
</dbReference>
<feature type="modified residue" description="N-methylphenylalanine" evidence="11">
    <location>
        <position position="9"/>
    </location>
</feature>
<evidence type="ECO:0000256" key="9">
    <source>
        <dbReference type="ARBA" id="ARBA00043982"/>
    </source>
</evidence>
<dbReference type="PROSITE" id="PS00409">
    <property type="entry name" value="PROKAR_NTER_METHYL"/>
    <property type="match status" value="1"/>
</dbReference>
<comment type="subunit">
    <text evidence="10">Homodimer.</text>
</comment>
<keyword evidence="8 10" id="KW-0178">Competence</keyword>
<dbReference type="Pfam" id="PF07963">
    <property type="entry name" value="N_methyl"/>
    <property type="match status" value="1"/>
</dbReference>
<evidence type="ECO:0000313" key="13">
    <source>
        <dbReference type="Proteomes" id="UP000308230"/>
    </source>
</evidence>
<dbReference type="InterPro" id="IPR012902">
    <property type="entry name" value="N_methyl_site"/>
</dbReference>
<evidence type="ECO:0000256" key="2">
    <source>
        <dbReference type="ARBA" id="ARBA00004241"/>
    </source>
</evidence>
<dbReference type="Proteomes" id="UP000308230">
    <property type="component" value="Unassembled WGS sequence"/>
</dbReference>
<dbReference type="PIRSF" id="PIRSF029928">
    <property type="entry name" value="Late_competence_ComGC"/>
    <property type="match status" value="1"/>
</dbReference>
<keyword evidence="4 11" id="KW-0488">Methylation</keyword>
<dbReference type="GO" id="GO:0030420">
    <property type="term" value="P:establishment of competence for transformation"/>
    <property type="evidence" value="ECO:0007669"/>
    <property type="project" value="UniProtKB-UniRule"/>
</dbReference>
<dbReference type="RefSeq" id="WP_138127660.1">
    <property type="nucleotide sequence ID" value="NZ_SWLG01000011.1"/>
</dbReference>
<comment type="caution">
    <text evidence="12">The sequence shown here is derived from an EMBL/GenBank/DDBJ whole genome shotgun (WGS) entry which is preliminary data.</text>
</comment>
<evidence type="ECO:0000256" key="11">
    <source>
        <dbReference type="PIRSR" id="PIRSR029928-50"/>
    </source>
</evidence>
<dbReference type="GO" id="GO:0009986">
    <property type="term" value="C:cell surface"/>
    <property type="evidence" value="ECO:0007669"/>
    <property type="project" value="UniProtKB-SubCell"/>
</dbReference>
<comment type="similarity">
    <text evidence="9 10">Belongs to the ComGC family.</text>
</comment>
<keyword evidence="7 10" id="KW-0472">Membrane</keyword>
<evidence type="ECO:0000256" key="5">
    <source>
        <dbReference type="ARBA" id="ARBA00022692"/>
    </source>
</evidence>
<accession>A0A5R9EYG2</accession>
<protein>
    <recommendedName>
        <fullName evidence="10">ComG operon protein 3</fullName>
    </recommendedName>
</protein>
<organism evidence="12 13">
    <name type="scientific">Exobacillus caeni</name>
    <dbReference type="NCBI Taxonomy" id="2574798"/>
    <lineage>
        <taxon>Bacteria</taxon>
        <taxon>Bacillati</taxon>
        <taxon>Bacillota</taxon>
        <taxon>Bacilli</taxon>
        <taxon>Bacillales</taxon>
        <taxon>Guptibacillaceae</taxon>
        <taxon>Exobacillus</taxon>
    </lineage>
</organism>
<keyword evidence="6 10" id="KW-1133">Transmembrane helix</keyword>
<proteinExistence type="inferred from homology"/>
<comment type="subcellular location">
    <subcellularLocation>
        <location evidence="1">Cell membrane</location>
        <topology evidence="1">Single-pass membrane protein</topology>
    </subcellularLocation>
    <subcellularLocation>
        <location evidence="2">Cell surface</location>
    </subcellularLocation>
</comment>
<dbReference type="NCBIfam" id="TIGR02532">
    <property type="entry name" value="IV_pilin_GFxxxE"/>
    <property type="match status" value="1"/>
</dbReference>
<reference evidence="12 13" key="1">
    <citation type="submission" date="2019-04" db="EMBL/GenBank/DDBJ databases">
        <title>Bacillus caeni sp. nov., a bacterium isolated from mangrove sediment.</title>
        <authorList>
            <person name="Huang H."/>
            <person name="Mo K."/>
            <person name="Hu Y."/>
        </authorList>
    </citation>
    <scope>NUCLEOTIDE SEQUENCE [LARGE SCALE GENOMIC DNA]</scope>
    <source>
        <strain evidence="12 13">HB172195</strain>
    </source>
</reference>
<dbReference type="InterPro" id="IPR016940">
    <property type="entry name" value="ComGC"/>
</dbReference>
<evidence type="ECO:0000256" key="1">
    <source>
        <dbReference type="ARBA" id="ARBA00004162"/>
    </source>
</evidence>
<gene>
    <name evidence="12" type="ORF">FCL54_15535</name>
</gene>
<evidence type="ECO:0000256" key="8">
    <source>
        <dbReference type="ARBA" id="ARBA00023287"/>
    </source>
</evidence>
<dbReference type="GO" id="GO:0015628">
    <property type="term" value="P:protein secretion by the type II secretion system"/>
    <property type="evidence" value="ECO:0007669"/>
    <property type="project" value="InterPro"/>
</dbReference>
<dbReference type="GO" id="GO:0015627">
    <property type="term" value="C:type II protein secretion system complex"/>
    <property type="evidence" value="ECO:0007669"/>
    <property type="project" value="InterPro"/>
</dbReference>
<evidence type="ECO:0000256" key="6">
    <source>
        <dbReference type="ARBA" id="ARBA00022989"/>
    </source>
</evidence>
<dbReference type="AlphaFoldDB" id="A0A5R9EYG2"/>
<evidence type="ECO:0000256" key="7">
    <source>
        <dbReference type="ARBA" id="ARBA00023136"/>
    </source>
</evidence>
<keyword evidence="10" id="KW-0813">Transport</keyword>
<feature type="chain" id="PRO_5035511052" description="ComG operon protein 3" evidence="11">
    <location>
        <begin position="9"/>
        <end position="101"/>
    </location>
</feature>
<name>A0A5R9EYG2_9BACL</name>
<evidence type="ECO:0000313" key="12">
    <source>
        <dbReference type="EMBL" id="TLS36342.1"/>
    </source>
</evidence>
<dbReference type="InterPro" id="IPR045584">
    <property type="entry name" value="Pilin-like"/>
</dbReference>
<feature type="transmembrane region" description="Helical" evidence="10">
    <location>
        <begin position="12"/>
        <end position="32"/>
    </location>
</feature>
<dbReference type="Gene3D" id="3.30.700.10">
    <property type="entry name" value="Glycoprotein, Type 4 Pilin"/>
    <property type="match status" value="1"/>
</dbReference>
<keyword evidence="3 10" id="KW-1003">Cell membrane</keyword>
<evidence type="ECO:0000256" key="10">
    <source>
        <dbReference type="PIRNR" id="PIRNR029928"/>
    </source>
</evidence>
<comment type="function">
    <text evidence="10">Required for transformation and DNA binding.</text>
</comment>
<evidence type="ECO:0000256" key="3">
    <source>
        <dbReference type="ARBA" id="ARBA00022475"/>
    </source>
</evidence>
<keyword evidence="5 10" id="KW-0812">Transmembrane</keyword>
<dbReference type="InterPro" id="IPR000983">
    <property type="entry name" value="Bac_GSPG_pilin"/>
</dbReference>
<sequence>MNRLNDKGFTLIEMMIVMVIISMLLLIAVPSVTKNKSVASSKGCEATVKLIQTQVRAYELENSVLPTDLETLKTAEYIDTTTCPDGGSLVYDETNGKVTSN</sequence>
<feature type="propeptide" id="PRO_5035511051" evidence="11">
    <location>
        <begin position="1"/>
        <end position="8"/>
    </location>
</feature>